<evidence type="ECO:0000256" key="1">
    <source>
        <dbReference type="SAM" id="MobiDB-lite"/>
    </source>
</evidence>
<evidence type="ECO:0000313" key="2">
    <source>
        <dbReference type="EMBL" id="RIA94595.1"/>
    </source>
</evidence>
<dbReference type="OrthoDB" id="2103031at2759"/>
<protein>
    <submittedName>
        <fullName evidence="2">Uncharacterized protein</fullName>
    </submittedName>
</protein>
<organism evidence="2 3">
    <name type="scientific">Glomus cerebriforme</name>
    <dbReference type="NCBI Taxonomy" id="658196"/>
    <lineage>
        <taxon>Eukaryota</taxon>
        <taxon>Fungi</taxon>
        <taxon>Fungi incertae sedis</taxon>
        <taxon>Mucoromycota</taxon>
        <taxon>Glomeromycotina</taxon>
        <taxon>Glomeromycetes</taxon>
        <taxon>Glomerales</taxon>
        <taxon>Glomeraceae</taxon>
        <taxon>Glomus</taxon>
    </lineage>
</organism>
<feature type="compositionally biased region" description="Low complexity" evidence="1">
    <location>
        <begin position="59"/>
        <end position="70"/>
    </location>
</feature>
<name>A0A397TDQ9_9GLOM</name>
<evidence type="ECO:0000313" key="3">
    <source>
        <dbReference type="Proteomes" id="UP000265703"/>
    </source>
</evidence>
<sequence length="237" mass="26929">MPSSQDSNNNLEQDSNNKDATNDFINNYIKDINSYLGDFLKTSQPSYDPNDTSIKDSLSKSSETTSSVNTQEIKQETTKSSSISLSELLKSPTINPEIFSNRPFKDYNTNDKSSSVNDEIPFPQKEKQSLAQQLKISELRTDYFDQKKEIWNGALINCSELHIKLQECMSFGGFVDRISLCSNARRKFWSCMEDQKKFLTDNGYASPNKSVAENDEILHKADLFNISKLAQEKQAEN</sequence>
<dbReference type="AlphaFoldDB" id="A0A397TDQ9"/>
<feature type="region of interest" description="Disordered" evidence="1">
    <location>
        <begin position="1"/>
        <end position="22"/>
    </location>
</feature>
<reference evidence="2 3" key="1">
    <citation type="submission" date="2018-06" db="EMBL/GenBank/DDBJ databases">
        <title>Comparative genomics reveals the genomic features of Rhizophagus irregularis, R. cerebriforme, R. diaphanum and Gigaspora rosea, and their symbiotic lifestyle signature.</title>
        <authorList>
            <person name="Morin E."/>
            <person name="San Clemente H."/>
            <person name="Chen E.C.H."/>
            <person name="De La Providencia I."/>
            <person name="Hainaut M."/>
            <person name="Kuo A."/>
            <person name="Kohler A."/>
            <person name="Murat C."/>
            <person name="Tang N."/>
            <person name="Roy S."/>
            <person name="Loubradou J."/>
            <person name="Henrissat B."/>
            <person name="Grigoriev I.V."/>
            <person name="Corradi N."/>
            <person name="Roux C."/>
            <person name="Martin F.M."/>
        </authorList>
    </citation>
    <scope>NUCLEOTIDE SEQUENCE [LARGE SCALE GENOMIC DNA]</scope>
    <source>
        <strain evidence="2 3">DAOM 227022</strain>
    </source>
</reference>
<dbReference type="Proteomes" id="UP000265703">
    <property type="component" value="Unassembled WGS sequence"/>
</dbReference>
<dbReference type="EMBL" id="QKYT01000077">
    <property type="protein sequence ID" value="RIA94595.1"/>
    <property type="molecule type" value="Genomic_DNA"/>
</dbReference>
<feature type="region of interest" description="Disordered" evidence="1">
    <location>
        <begin position="39"/>
        <end position="82"/>
    </location>
</feature>
<comment type="caution">
    <text evidence="2">The sequence shown here is derived from an EMBL/GenBank/DDBJ whole genome shotgun (WGS) entry which is preliminary data.</text>
</comment>
<feature type="compositionally biased region" description="Polar residues" evidence="1">
    <location>
        <begin position="41"/>
        <end position="52"/>
    </location>
</feature>
<proteinExistence type="predicted"/>
<keyword evidence="3" id="KW-1185">Reference proteome</keyword>
<gene>
    <name evidence="2" type="ORF">C1645_734671</name>
</gene>
<accession>A0A397TDQ9</accession>
<feature type="region of interest" description="Disordered" evidence="1">
    <location>
        <begin position="100"/>
        <end position="120"/>
    </location>
</feature>
<feature type="compositionally biased region" description="Polar residues" evidence="1">
    <location>
        <begin position="1"/>
        <end position="14"/>
    </location>
</feature>